<dbReference type="OrthoDB" id="2897838at2759"/>
<proteinExistence type="predicted"/>
<dbReference type="InterPro" id="IPR052055">
    <property type="entry name" value="Hepadnavirus_pol/RT"/>
</dbReference>
<dbReference type="EMBL" id="SNRW01008065">
    <property type="protein sequence ID" value="KAA6380166.1"/>
    <property type="molecule type" value="Genomic_DNA"/>
</dbReference>
<dbReference type="Gene3D" id="3.30.70.270">
    <property type="match status" value="1"/>
</dbReference>
<evidence type="ECO:0000259" key="1">
    <source>
        <dbReference type="PROSITE" id="PS50878"/>
    </source>
</evidence>
<dbReference type="InterPro" id="IPR000477">
    <property type="entry name" value="RT_dom"/>
</dbReference>
<comment type="caution">
    <text evidence="2">The sequence shown here is derived from an EMBL/GenBank/DDBJ whole genome shotgun (WGS) entry which is preliminary data.</text>
</comment>
<dbReference type="InterPro" id="IPR043502">
    <property type="entry name" value="DNA/RNA_pol_sf"/>
</dbReference>
<dbReference type="AlphaFoldDB" id="A0A5J4VC81"/>
<dbReference type="Proteomes" id="UP000324800">
    <property type="component" value="Unassembled WGS sequence"/>
</dbReference>
<gene>
    <name evidence="2" type="ORF">EZS28_024310</name>
</gene>
<dbReference type="Gene3D" id="3.10.10.10">
    <property type="entry name" value="HIV Type 1 Reverse Transcriptase, subunit A, domain 1"/>
    <property type="match status" value="1"/>
</dbReference>
<sequence length="327" mass="37939">MMKNNFDQELNQDNNELVPNRLINRIGNWEEIGGTYRVLKGAQPNWISNHQIQQLNNSNNPPIFKGTPYQEKEYNNQLTQELNQGVVIETNQIKIYNPLFLTKRADGRYRKILDCRLINQLIKSVHFKMDGVVELAKLMEKGDYATTLDIQDAFLHIRVSPRLQPYLGFMFKMKSFAYATLPFGYKKRPYIFSKILSIAIQTIRKTWPVKIQAYMDDIVSLCKNKEHLQSYTLHLSWLSLLYEVSVLLEDVSTSVPLSMAVGMHLWLLPFCPLMECSTFYITLKFESRRRLDSGRSSVVGRLITLSPSKHCIPRSKPFSIMHPPKSC</sequence>
<dbReference type="PROSITE" id="PS50878">
    <property type="entry name" value="RT_POL"/>
    <property type="match status" value="1"/>
</dbReference>
<dbReference type="PANTHER" id="PTHR33050:SF7">
    <property type="entry name" value="RIBONUCLEASE H"/>
    <property type="match status" value="1"/>
</dbReference>
<dbReference type="SUPFAM" id="SSF56672">
    <property type="entry name" value="DNA/RNA polymerases"/>
    <property type="match status" value="1"/>
</dbReference>
<evidence type="ECO:0000313" key="2">
    <source>
        <dbReference type="EMBL" id="KAA6380166.1"/>
    </source>
</evidence>
<dbReference type="InterPro" id="IPR043128">
    <property type="entry name" value="Rev_trsase/Diguanyl_cyclase"/>
</dbReference>
<reference evidence="2 3" key="1">
    <citation type="submission" date="2019-03" db="EMBL/GenBank/DDBJ databases">
        <title>Single cell metagenomics reveals metabolic interactions within the superorganism composed of flagellate Streblomastix strix and complex community of Bacteroidetes bacteria on its surface.</title>
        <authorList>
            <person name="Treitli S.C."/>
            <person name="Kolisko M."/>
            <person name="Husnik F."/>
            <person name="Keeling P."/>
            <person name="Hampl V."/>
        </authorList>
    </citation>
    <scope>NUCLEOTIDE SEQUENCE [LARGE SCALE GENOMIC DNA]</scope>
    <source>
        <strain evidence="2">ST1C</strain>
    </source>
</reference>
<dbReference type="PANTHER" id="PTHR33050">
    <property type="entry name" value="REVERSE TRANSCRIPTASE DOMAIN-CONTAINING PROTEIN"/>
    <property type="match status" value="1"/>
</dbReference>
<organism evidence="2 3">
    <name type="scientific">Streblomastix strix</name>
    <dbReference type="NCBI Taxonomy" id="222440"/>
    <lineage>
        <taxon>Eukaryota</taxon>
        <taxon>Metamonada</taxon>
        <taxon>Preaxostyla</taxon>
        <taxon>Oxymonadida</taxon>
        <taxon>Streblomastigidae</taxon>
        <taxon>Streblomastix</taxon>
    </lineage>
</organism>
<accession>A0A5J4VC81</accession>
<protein>
    <recommendedName>
        <fullName evidence="1">Reverse transcriptase domain-containing protein</fullName>
    </recommendedName>
</protein>
<name>A0A5J4VC81_9EUKA</name>
<dbReference type="Pfam" id="PF00078">
    <property type="entry name" value="RVT_1"/>
    <property type="match status" value="1"/>
</dbReference>
<evidence type="ECO:0000313" key="3">
    <source>
        <dbReference type="Proteomes" id="UP000324800"/>
    </source>
</evidence>
<feature type="domain" description="Reverse transcriptase" evidence="1">
    <location>
        <begin position="83"/>
        <end position="265"/>
    </location>
</feature>